<dbReference type="InterPro" id="IPR025924">
    <property type="entry name" value="YHYH_dom"/>
</dbReference>
<proteinExistence type="predicted"/>
<evidence type="ECO:0000259" key="1">
    <source>
        <dbReference type="Pfam" id="PF14240"/>
    </source>
</evidence>
<evidence type="ECO:0000313" key="2">
    <source>
        <dbReference type="EMBL" id="CAB4221178.1"/>
    </source>
</evidence>
<organism evidence="2">
    <name type="scientific">uncultured Caudovirales phage</name>
    <dbReference type="NCBI Taxonomy" id="2100421"/>
    <lineage>
        <taxon>Viruses</taxon>
        <taxon>Duplodnaviria</taxon>
        <taxon>Heunggongvirae</taxon>
        <taxon>Uroviricota</taxon>
        <taxon>Caudoviricetes</taxon>
        <taxon>Peduoviridae</taxon>
        <taxon>Maltschvirus</taxon>
        <taxon>Maltschvirus maltsch</taxon>
    </lineage>
</organism>
<accession>A0A6J5T0D1</accession>
<sequence length="3703" mass="416117">MATRKTLNLLPSIFQSDTNKKFLGATLDQLVSEPDISKFNGFIGRKFSPVNKPSDNFINEPTVSRENYQFEPAIVIKNTSDGVDLYADYQDLIEKIKTHGGIIENHNRLFESEYYSFNPRIDMDKFINYTRYFWLPTGTDPVTVSAGTPGNDRTFIINRNDVGGYSTINQDNTPNPTITLVRGGIYKFNVNQVGSNFWIQTEVGTDGFKDFNQTISTRNIIGVTNNGTDSGTITFTVPERDSQDYYFKMPLLGFIDYAIGDPFSTIDGQFWANGSDNALSQIEGSTEYPQEYYVVFTSTSTNPDDWIDYTGNIVPIDKRHGLWQITINQNSKIKMVFVRPIPLSYKIRINFGTNAGKEFFKNSEDNLVLSPPITAPLSTLFYQDELNESIIGRINIVDFPGDGINVTTDILGKKTYTSPNGVVFTNGLTVVFDSSVFPNSYRNIKYIIEGVGKSIKLIDIDLLESVESVDKTSMVPFDNEPFDTVGLDQPIPISVAIRDYILMNRSTTDLNAWARGNRWFHEDAITKAAEYNNKTLKINPDKRANRPIIEFEEDLQLFNSGKNLLAIIDRADTNFIGTGEKILSAYADVNDKYVNDPSIKRLNYIEGQVVIFPNDISSNVRNALFTIDFKPQNTATSFNGTGTGYVVIRAGATRVYEKIIDGNRTTFRDQYIPGTLLYTIDNTYIGKIKSIFSNNEMILESPAMASYTEIVVKFNYPKIVLRKIKTAVNNDSVVVRTGLNEKNTFWLNAGVWVYGQLKTGLHTPIKFDVVDSDGISLASPSKYTESKFAGTTIFSYDIGTSSTIDPILGFKLRYTGVGNSISDINFVNSFETDTFTYKPYDYKTLNIASIGYLSKRTGRNTYSLLTVWQSISESTKQYQHISETSDGLTNYFEIDVLPDVAVIQPNIKVFVNNTLIKNNEFVVETVGVRHAANILTTVLADDKIDILVYSKNSISDLGYYQIPSNLEFNAQNYSITNITLGQFRGHWDAIGKNTIGLIGNPISSNNLRDLNTNAQPGLILQHSSPLIYASLFLIDPYLNFINSIELARSEYSKFKNKFLELCVNTPNLPRNNTPAGVDAILKIINGVKNQTFPWHYSDMIPWGTDVVVDTYKIINTQTRIYTLNNIYLSSIGDRMYPKNGPSNCAVLVYINNRLLTIDVEYTITNGNPYINLTDAVTLHEDDLLVIKGYKNTDGSYVPETPTKMGMYPKFVPGKFLDSSFRTPISVIQGHDGSRIPIFNDLRDDYLLELEKRIFNNIKVEYNPELFDVFAFVPGKFRNNDYTRLEFNEVLNSDFLKWIGTNQLDIGSNEYFLSNNEFSWNYNQTTDSINDEKLPGYWKGVYQYYYDTCRPHTHPWEMLGIQSKPIWWETTYGVAPYTNANTQMWTDLTYGYNRGDRITNTRYARPGLMKIIPVSATGELLSPLTSLVKKYNGTTFNQSYAIGDQGPVESAWRNTSEYVFSLHRAIALLKPAKYFGLFFNTSSYIKDSAINQFVLKSNKKRITPDSLLINGEMVADTITRSSSYVNWIHGYLTNLGINAAQKIRTTINNLDIRLGYRMSGYSDKSYFTALVEQYSPTSVNQSAIIPPENYIVHLNKSSPIRTATYSGVIISKTTGGYVINGYNLKVPYFTVIPSLINGNFYKIEVVNVSAVIYKDYVDEKVNVPYGFEFGSSQELVDFLIGYERFLMSQGFIFEGYDSDLGEVKSWALSAKEFLGWTLQGWTEGNVLVLSPVHYTLQLFSTDSVVDTVIGQTSNTQVLGPNFNVIKADEITVLKEPGRTTVTIISGQTIAYMELHLVQYEHVLIFDNSTVFADIIYKPELGSRQYRLKLIGAKTTNWDGSLNIPGFIYNTGKIEQWTPGRDYKKADIIQYKKQNYTAIANISGADTFNHDVWSITDRSIVAGLVPNFSQNASKFDTIYSLDTPNINSYFAGFSNGLTGYRSRQYLEDLGMDQIAQSKFYQGYIKDKGTFNSISALFKAQLDNTINNVEIFEEWGLRVGEYGANKTNQSIELILYEQEFRDSPAVFTVINGTEIPPPRVKFFRPNALLSRGIDFKLPLFSNRPMNEYFETDIKTAGYISIDDIDSMMFDFNDYKDLNLTILADLINGYKLWVAKDFNKDWQVYKVVEVDNLVLGISYGLDNKAVFTTLYDHGLQIADMIAVRDLNSTYDGFYQVLNVEEPNTFVCIIPDELVSAIQSVPAYGAGTLFLLQKSRYKTTELRESKVTKSIWEAGDLVWIDEDNGPSWAAYTFVRSDPGNFSGTYNFWGIDKGSIIFRSSGLPYHKFGNIQLDVTAVKQNYNRVWPIYAGQNIPATFVIDTGSGIIGFCLNGVPIYGSIEADFTAPPGYNTPGGFNYNLSYSDYNSFMIDAAGGTTTLNGEYFYRSFTFAQAWNTGIGGNDTRVDVEYKPEILSIAYLGGGLTYSNGHSKILGFAIDGYPIYGPYGHSNPTNIRTPIIRMTSGYVLKDPAYRVPTEACDLNMYPMGMFAQDYEFTQDGTLDEHNGRYCITPDYPNGTYAYFATVNNSGPTYPYFIGPTFYGDVSSVGNSLIPGPGVKPIIFDDQINTVWDLYKRQEPSVDFNSMRGMHLVDTVNKNILVKLDIIDPAKGRVLGIAQADIDFITSLDPAFYNNGTDDFLAIDSEFNWGEQQIGSVWWDLEAVRYYDYEQGPIEYRAENWGKTFTGSNIFIYEWVSSDVLPSMYVSSGLDGIPKYADDSGYSTLYYVDDITMTVRTKYYYWVRAKTSIGKNSKLHSVLSLEQIIADPGKQSIPYAALLDNKTIALFNIGKYLLEDRIALHIDYSLSRNENILHSEFELFQQGNKHAIMNPRIEKKIIDSLVGVDENRNLVPDPSLLPADRLGISNRPIQSVIANRLVALDNIIGFINQILLKYPVASRLIDKETVHSDNFYASEPYPAETEYDSIVDRFIELDYLFEIYPTDLVIGKEYIIAQVSNTNFVALGASANEIGIRFKATGTGTGLGTVFYSRLLVSKDINNGNRWAIYYKRVGVNPAPSLIKIQSYNTTNFWNFTDWYSEEHSSDTLVITKTFDNYNLTYTDSFNVGDIVKINDNGKGKFSIYRFNENNILELIAIESGTIQISSKFWNTSGFDHEGMDFLSYDYSYFDELRYIFKGIKEDIFVKDLEIYYNQFLFYVIEYVLSEQRYVDWIFKTSFISVIHELQGLVQLPSYVKDRQALYEQYINEVKPYRTKIREYILKYSNLETLDTNTVTDFDLPSYYDFELEKFRSPNGEFPSKDAELLANKPEYQDWNNHHGYSIGSIEIANAGVGYISNGQVVTPDISIIPTDETGYGANATVVIDQRIAGAISSVNITTPGDFYTTTPLIVVSGVGATQMSRYQAGQPEAAKLSPRLLNKKIRKINTTIKFDRISYETQVQQWIPNTNYDSGVYVTYRGQGYITNSNIGTLNKFDKTQFTSVLPTVFNNANDRVTAFYNPTASMIPNTLSRLMTGLDRPTLSGENEVVIDTAIQGGGFTGTSIAAGRFVIGKAYIIINIGNTDFTLCGASANKTGLRFTATGIGAGTGSATIALSTSGYGTESGIEPGSITLTGGAFVYETFSHAPEEMLPGITFDTISIRVVDDSGVGYRRFTNMNGIKTVSNTAPLSLTTLSQDLLITDLTITVSDDTNLFAPSIISIAPGLIFINGELIEYYTKSNNVLGQLRRGVGGTGTPMVHSLGAVVENANLPGSMRL</sequence>
<dbReference type="EMBL" id="LR797503">
    <property type="protein sequence ID" value="CAB4221178.1"/>
    <property type="molecule type" value="Genomic_DNA"/>
</dbReference>
<feature type="domain" description="YHYH" evidence="1">
    <location>
        <begin position="2316"/>
        <end position="2520"/>
    </location>
</feature>
<dbReference type="Pfam" id="PF14240">
    <property type="entry name" value="YHYH"/>
    <property type="match status" value="1"/>
</dbReference>
<protein>
    <submittedName>
        <fullName evidence="2">YHYH domain containing protein</fullName>
    </submittedName>
</protein>
<gene>
    <name evidence="2" type="ORF">UFOVP1636_176</name>
</gene>
<reference evidence="2" key="1">
    <citation type="submission" date="2020-05" db="EMBL/GenBank/DDBJ databases">
        <authorList>
            <person name="Chiriac C."/>
            <person name="Salcher M."/>
            <person name="Ghai R."/>
            <person name="Kavagutti S V."/>
        </authorList>
    </citation>
    <scope>NUCLEOTIDE SEQUENCE</scope>
</reference>
<name>A0A6J5T0D1_9CAUD</name>